<keyword evidence="3" id="KW-1185">Reference proteome</keyword>
<reference evidence="2 3" key="1">
    <citation type="submission" date="2016-10" db="EMBL/GenBank/DDBJ databases">
        <authorList>
            <person name="de Groot N.N."/>
        </authorList>
    </citation>
    <scope>NUCLEOTIDE SEQUENCE [LARGE SCALE GENOMIC DNA]</scope>
    <source>
        <strain evidence="2 3">IBRC-M10418</strain>
    </source>
</reference>
<dbReference type="STRING" id="1267564.SAMN05192561_102139"/>
<protein>
    <recommendedName>
        <fullName evidence="4">CopG family transcriptional regulator</fullName>
    </recommendedName>
</protein>
<gene>
    <name evidence="2" type="ORF">SAMN05192561_102139</name>
</gene>
<accession>A0A1H6ID40</accession>
<feature type="region of interest" description="Disordered" evidence="1">
    <location>
        <begin position="41"/>
        <end position="60"/>
    </location>
</feature>
<dbReference type="Proteomes" id="UP000199215">
    <property type="component" value="Unassembled WGS sequence"/>
</dbReference>
<name>A0A1H6ID40_9EURY</name>
<organism evidence="2 3">
    <name type="scientific">Halopenitus malekzadehii</name>
    <dbReference type="NCBI Taxonomy" id="1267564"/>
    <lineage>
        <taxon>Archaea</taxon>
        <taxon>Methanobacteriati</taxon>
        <taxon>Methanobacteriota</taxon>
        <taxon>Stenosarchaea group</taxon>
        <taxon>Halobacteria</taxon>
        <taxon>Halobacteriales</taxon>
        <taxon>Haloferacaceae</taxon>
        <taxon>Halopenitus</taxon>
    </lineage>
</organism>
<evidence type="ECO:0000313" key="3">
    <source>
        <dbReference type="Proteomes" id="UP000199215"/>
    </source>
</evidence>
<dbReference type="EMBL" id="FNWU01000002">
    <property type="protein sequence ID" value="SEH46284.1"/>
    <property type="molecule type" value="Genomic_DNA"/>
</dbReference>
<evidence type="ECO:0000256" key="1">
    <source>
        <dbReference type="SAM" id="MobiDB-lite"/>
    </source>
</evidence>
<sequence length="60" mass="6925">MEIKIDDETEAIFQERAKHSEYESAAEYAAMVLEVVAEELADEETPNEEMRDRLSDLGYL</sequence>
<dbReference type="AlphaFoldDB" id="A0A1H6ID40"/>
<feature type="compositionally biased region" description="Basic and acidic residues" evidence="1">
    <location>
        <begin position="48"/>
        <end position="60"/>
    </location>
</feature>
<evidence type="ECO:0000313" key="2">
    <source>
        <dbReference type="EMBL" id="SEH46284.1"/>
    </source>
</evidence>
<proteinExistence type="predicted"/>
<dbReference type="RefSeq" id="WP_092816021.1">
    <property type="nucleotide sequence ID" value="NZ_FNWU01000002.1"/>
</dbReference>
<evidence type="ECO:0008006" key="4">
    <source>
        <dbReference type="Google" id="ProtNLM"/>
    </source>
</evidence>